<evidence type="ECO:0000256" key="2">
    <source>
        <dbReference type="ARBA" id="ARBA00006824"/>
    </source>
</evidence>
<dbReference type="Pfam" id="PF04117">
    <property type="entry name" value="Mpv17_PMP22"/>
    <property type="match status" value="1"/>
</dbReference>
<gene>
    <name evidence="7" type="ORF">NEZAVI_LOCUS7584</name>
</gene>
<evidence type="ECO:0000313" key="7">
    <source>
        <dbReference type="EMBL" id="CAH1397824.1"/>
    </source>
</evidence>
<dbReference type="GO" id="GO:0016020">
    <property type="term" value="C:membrane"/>
    <property type="evidence" value="ECO:0007669"/>
    <property type="project" value="UniProtKB-SubCell"/>
</dbReference>
<comment type="similarity">
    <text evidence="2 6">Belongs to the peroxisomal membrane protein PXMP2/4 family.</text>
</comment>
<dbReference type="InterPro" id="IPR007248">
    <property type="entry name" value="Mpv17_PMP22"/>
</dbReference>
<keyword evidence="5" id="KW-0472">Membrane</keyword>
<evidence type="ECO:0000256" key="6">
    <source>
        <dbReference type="RuleBase" id="RU363053"/>
    </source>
</evidence>
<dbReference type="AlphaFoldDB" id="A0A9P0ML57"/>
<evidence type="ECO:0000313" key="8">
    <source>
        <dbReference type="Proteomes" id="UP001152798"/>
    </source>
</evidence>
<sequence>MHSLQSGILFGAGDLISQRMSKAPDEDYDRYRILRFTIIGSILGPLIHKWYRVLDKFLGKDRDLKTIAKKVIADQLLMAPFIIGWVMSVGALLEGEGPQDILETLKNRHGDLLVDSYKVWPFVQMVTFVLPRNPFVLIGRVREESLKRRLLEEHPEVDRQDEGDRLNKRPHLVPLHEPVGVFVLDVRHHFPVEEVFAREHGRAAYEPSYEQRRHHHLIGQHLLRHGPEGCPPPDQVVKELVPLVRHRAQSDPEYTDTRSSAEVVGFLRVFGEPLSGQISSSEDHPGLHGL</sequence>
<dbReference type="GO" id="GO:0005737">
    <property type="term" value="C:cytoplasm"/>
    <property type="evidence" value="ECO:0007669"/>
    <property type="project" value="TreeGrafter"/>
</dbReference>
<evidence type="ECO:0000256" key="4">
    <source>
        <dbReference type="ARBA" id="ARBA00022989"/>
    </source>
</evidence>
<evidence type="ECO:0000256" key="1">
    <source>
        <dbReference type="ARBA" id="ARBA00004141"/>
    </source>
</evidence>
<evidence type="ECO:0000256" key="3">
    <source>
        <dbReference type="ARBA" id="ARBA00022692"/>
    </source>
</evidence>
<dbReference type="Proteomes" id="UP001152798">
    <property type="component" value="Chromosome 4"/>
</dbReference>
<evidence type="ECO:0008006" key="9">
    <source>
        <dbReference type="Google" id="ProtNLM"/>
    </source>
</evidence>
<accession>A0A9P0ML57</accession>
<dbReference type="PANTHER" id="PTHR11266">
    <property type="entry name" value="PEROXISOMAL MEMBRANE PROTEIN 2, PXMP2 MPV17"/>
    <property type="match status" value="1"/>
</dbReference>
<proteinExistence type="inferred from homology"/>
<keyword evidence="8" id="KW-1185">Reference proteome</keyword>
<comment type="subcellular location">
    <subcellularLocation>
        <location evidence="1">Membrane</location>
        <topology evidence="1">Multi-pass membrane protein</topology>
    </subcellularLocation>
</comment>
<dbReference type="OrthoDB" id="430207at2759"/>
<protein>
    <recommendedName>
        <fullName evidence="9">Mpv17-like protein 2</fullName>
    </recommendedName>
</protein>
<keyword evidence="4" id="KW-1133">Transmembrane helix</keyword>
<evidence type="ECO:0000256" key="5">
    <source>
        <dbReference type="ARBA" id="ARBA00023136"/>
    </source>
</evidence>
<keyword evidence="3" id="KW-0812">Transmembrane</keyword>
<reference evidence="7" key="1">
    <citation type="submission" date="2022-01" db="EMBL/GenBank/DDBJ databases">
        <authorList>
            <person name="King R."/>
        </authorList>
    </citation>
    <scope>NUCLEOTIDE SEQUENCE</scope>
</reference>
<name>A0A9P0ML57_NEZVI</name>
<organism evidence="7 8">
    <name type="scientific">Nezara viridula</name>
    <name type="common">Southern green stink bug</name>
    <name type="synonym">Cimex viridulus</name>
    <dbReference type="NCBI Taxonomy" id="85310"/>
    <lineage>
        <taxon>Eukaryota</taxon>
        <taxon>Metazoa</taxon>
        <taxon>Ecdysozoa</taxon>
        <taxon>Arthropoda</taxon>
        <taxon>Hexapoda</taxon>
        <taxon>Insecta</taxon>
        <taxon>Pterygota</taxon>
        <taxon>Neoptera</taxon>
        <taxon>Paraneoptera</taxon>
        <taxon>Hemiptera</taxon>
        <taxon>Heteroptera</taxon>
        <taxon>Panheteroptera</taxon>
        <taxon>Pentatomomorpha</taxon>
        <taxon>Pentatomoidea</taxon>
        <taxon>Pentatomidae</taxon>
        <taxon>Pentatominae</taxon>
        <taxon>Nezara</taxon>
    </lineage>
</organism>
<dbReference type="EMBL" id="OV725080">
    <property type="protein sequence ID" value="CAH1397824.1"/>
    <property type="molecule type" value="Genomic_DNA"/>
</dbReference>